<protein>
    <submittedName>
        <fullName evidence="11">ABC transporter ATP-binding protein</fullName>
    </submittedName>
</protein>
<dbReference type="PANTHER" id="PTHR42781:SF8">
    <property type="entry name" value="BICARBONATE TRANSPORT ATP-BINDING PROTEIN CMPC"/>
    <property type="match status" value="1"/>
</dbReference>
<keyword evidence="8" id="KW-0472">Membrane</keyword>
<evidence type="ECO:0000256" key="2">
    <source>
        <dbReference type="ARBA" id="ARBA00022475"/>
    </source>
</evidence>
<dbReference type="OrthoDB" id="9802264at2"/>
<organism evidence="11 12">
    <name type="scientific">Sediminicurvatus halobius</name>
    <dbReference type="NCBI Taxonomy" id="2182432"/>
    <lineage>
        <taxon>Bacteria</taxon>
        <taxon>Pseudomonadati</taxon>
        <taxon>Pseudomonadota</taxon>
        <taxon>Gammaproteobacteria</taxon>
        <taxon>Chromatiales</taxon>
        <taxon>Ectothiorhodospiraceae</taxon>
        <taxon>Sediminicurvatus</taxon>
    </lineage>
</organism>
<dbReference type="GO" id="GO:0016020">
    <property type="term" value="C:membrane"/>
    <property type="evidence" value="ECO:0007669"/>
    <property type="project" value="InterPro"/>
</dbReference>
<dbReference type="Proteomes" id="UP000245474">
    <property type="component" value="Unassembled WGS sequence"/>
</dbReference>
<dbReference type="InterPro" id="IPR012340">
    <property type="entry name" value="NA-bd_OB-fold"/>
</dbReference>
<evidence type="ECO:0000256" key="6">
    <source>
        <dbReference type="ARBA" id="ARBA00023004"/>
    </source>
</evidence>
<dbReference type="InterPro" id="IPR015853">
    <property type="entry name" value="ABC_transpr_FbpC"/>
</dbReference>
<evidence type="ECO:0000259" key="10">
    <source>
        <dbReference type="PROSITE" id="PS50893"/>
    </source>
</evidence>
<dbReference type="GO" id="GO:0005524">
    <property type="term" value="F:ATP binding"/>
    <property type="evidence" value="ECO:0007669"/>
    <property type="project" value="UniProtKB-KW"/>
</dbReference>
<dbReference type="PANTHER" id="PTHR42781">
    <property type="entry name" value="SPERMIDINE/PUTRESCINE IMPORT ATP-BINDING PROTEIN POTA"/>
    <property type="match status" value="1"/>
</dbReference>
<dbReference type="GO" id="GO:0015697">
    <property type="term" value="P:quaternary ammonium group transport"/>
    <property type="evidence" value="ECO:0007669"/>
    <property type="project" value="UniProtKB-ARBA"/>
</dbReference>
<feature type="region of interest" description="Disordered" evidence="9">
    <location>
        <begin position="1"/>
        <end position="26"/>
    </location>
</feature>
<keyword evidence="2" id="KW-1003">Cell membrane</keyword>
<keyword evidence="4" id="KW-0547">Nucleotide-binding</keyword>
<evidence type="ECO:0000256" key="3">
    <source>
        <dbReference type="ARBA" id="ARBA00022496"/>
    </source>
</evidence>
<sequence>MIHNAAPLPSHFPSGEVPTLHGEGRRPAGTALALEGITHRFGEVTAAEDITLDVQPEELVCLLGPSGCGKTTLLRMAAGLERPQQGRVRVGDQLVADSATGAWVPPEQRNVGLVFQDAVLFPHLTVLENVAFGLNRVTAGERERRGRALLGQLGLGPFADSYPHVLSGGQQQRVALARALAPEPRIMLLDEPFSGLDARLRDRIRDDTLHLLKRSGTATLLVTHDPEEALFMADRIAVMRDGRIIQQGHPIDVYCNPADPFVVRFFGDCNELRGVVRNGRVETPAGTLEAGHLAEGTAVQVLIRPEALRVLPVSRSSEHNGSHVLMSRLLGRASFIHLCVHHGTDEYHMHAHMPGVFLPERDQPVDVQLDPQQAFVFPA</sequence>
<dbReference type="GO" id="GO:0016887">
    <property type="term" value="F:ATP hydrolysis activity"/>
    <property type="evidence" value="ECO:0007669"/>
    <property type="project" value="InterPro"/>
</dbReference>
<dbReference type="FunFam" id="3.40.50.300:FF:000425">
    <property type="entry name" value="Probable ABC transporter, ATP-binding subunit"/>
    <property type="match status" value="1"/>
</dbReference>
<evidence type="ECO:0000256" key="4">
    <source>
        <dbReference type="ARBA" id="ARBA00022741"/>
    </source>
</evidence>
<evidence type="ECO:0000256" key="7">
    <source>
        <dbReference type="ARBA" id="ARBA00023065"/>
    </source>
</evidence>
<reference evidence="11 12" key="1">
    <citation type="submission" date="2018-05" db="EMBL/GenBank/DDBJ databases">
        <title>Spiribacter halobius sp. nov., a moderately halophilic bacterium isolated from marine solar saltern.</title>
        <authorList>
            <person name="Zheng W.-S."/>
            <person name="Lu D.-C."/>
            <person name="Du Z.-J."/>
        </authorList>
    </citation>
    <scope>NUCLEOTIDE SEQUENCE [LARGE SCALE GENOMIC DNA]</scope>
    <source>
        <strain evidence="11 12">E85</strain>
    </source>
</reference>
<evidence type="ECO:0000313" key="11">
    <source>
        <dbReference type="EMBL" id="PWG62441.1"/>
    </source>
</evidence>
<evidence type="ECO:0000256" key="9">
    <source>
        <dbReference type="SAM" id="MobiDB-lite"/>
    </source>
</evidence>
<keyword evidence="6" id="KW-0408">Iron</keyword>
<evidence type="ECO:0000313" key="12">
    <source>
        <dbReference type="Proteomes" id="UP000245474"/>
    </source>
</evidence>
<dbReference type="SUPFAM" id="SSF50331">
    <property type="entry name" value="MOP-like"/>
    <property type="match status" value="1"/>
</dbReference>
<dbReference type="Gene3D" id="3.40.50.300">
    <property type="entry name" value="P-loop containing nucleotide triphosphate hydrolases"/>
    <property type="match status" value="1"/>
</dbReference>
<proteinExistence type="predicted"/>
<dbReference type="Gene3D" id="2.40.50.100">
    <property type="match status" value="1"/>
</dbReference>
<accession>A0A2U2MZM2</accession>
<dbReference type="EMBL" id="QFFI01000019">
    <property type="protein sequence ID" value="PWG62441.1"/>
    <property type="molecule type" value="Genomic_DNA"/>
</dbReference>
<dbReference type="PROSITE" id="PS00211">
    <property type="entry name" value="ABC_TRANSPORTER_1"/>
    <property type="match status" value="1"/>
</dbReference>
<dbReference type="InterPro" id="IPR017871">
    <property type="entry name" value="ABC_transporter-like_CS"/>
</dbReference>
<dbReference type="InterPro" id="IPR027417">
    <property type="entry name" value="P-loop_NTPase"/>
</dbReference>
<evidence type="ECO:0000256" key="1">
    <source>
        <dbReference type="ARBA" id="ARBA00022448"/>
    </source>
</evidence>
<dbReference type="Gene3D" id="2.40.50.140">
    <property type="entry name" value="Nucleic acid-binding proteins"/>
    <property type="match status" value="1"/>
</dbReference>
<dbReference type="RefSeq" id="WP_109679158.1">
    <property type="nucleotide sequence ID" value="NZ_CP086615.1"/>
</dbReference>
<dbReference type="GO" id="GO:0015408">
    <property type="term" value="F:ABC-type ferric iron transporter activity"/>
    <property type="evidence" value="ECO:0007669"/>
    <property type="project" value="InterPro"/>
</dbReference>
<feature type="domain" description="ABC transporter" evidence="10">
    <location>
        <begin position="32"/>
        <end position="266"/>
    </location>
</feature>
<dbReference type="CDD" id="cd03259">
    <property type="entry name" value="ABC_Carb_Solutes_like"/>
    <property type="match status" value="1"/>
</dbReference>
<keyword evidence="12" id="KW-1185">Reference proteome</keyword>
<dbReference type="InterPro" id="IPR008995">
    <property type="entry name" value="Mo/tungstate-bd_C_term_dom"/>
</dbReference>
<dbReference type="SUPFAM" id="SSF52540">
    <property type="entry name" value="P-loop containing nucleoside triphosphate hydrolases"/>
    <property type="match status" value="1"/>
</dbReference>
<dbReference type="InterPro" id="IPR050093">
    <property type="entry name" value="ABC_SmlMolc_Importer"/>
</dbReference>
<dbReference type="InterPro" id="IPR003593">
    <property type="entry name" value="AAA+_ATPase"/>
</dbReference>
<dbReference type="InterPro" id="IPR003439">
    <property type="entry name" value="ABC_transporter-like_ATP-bd"/>
</dbReference>
<comment type="caution">
    <text evidence="11">The sequence shown here is derived from an EMBL/GenBank/DDBJ whole genome shotgun (WGS) entry which is preliminary data.</text>
</comment>
<evidence type="ECO:0000256" key="5">
    <source>
        <dbReference type="ARBA" id="ARBA00022840"/>
    </source>
</evidence>
<keyword evidence="5 11" id="KW-0067">ATP-binding</keyword>
<dbReference type="PROSITE" id="PS50893">
    <property type="entry name" value="ABC_TRANSPORTER_2"/>
    <property type="match status" value="1"/>
</dbReference>
<keyword evidence="1" id="KW-0813">Transport</keyword>
<dbReference type="SMART" id="SM00382">
    <property type="entry name" value="AAA"/>
    <property type="match status" value="1"/>
</dbReference>
<dbReference type="AlphaFoldDB" id="A0A2U2MZM2"/>
<keyword evidence="3" id="KW-0410">Iron transport</keyword>
<name>A0A2U2MZM2_9GAMM</name>
<keyword evidence="7" id="KW-0406">Ion transport</keyword>
<dbReference type="Pfam" id="PF00005">
    <property type="entry name" value="ABC_tran"/>
    <property type="match status" value="1"/>
</dbReference>
<evidence type="ECO:0000256" key="8">
    <source>
        <dbReference type="ARBA" id="ARBA00023136"/>
    </source>
</evidence>
<gene>
    <name evidence="11" type="ORF">DEM34_12445</name>
</gene>